<dbReference type="PANTHER" id="PTHR48249:SF3">
    <property type="entry name" value="MEDIATOR OF RNA POLYMERASE II TRANSCRIPTION SUBUNIT 13"/>
    <property type="match status" value="1"/>
</dbReference>
<evidence type="ECO:0000313" key="15">
    <source>
        <dbReference type="EMBL" id="CAG8494582.1"/>
    </source>
</evidence>
<dbReference type="Pfam" id="PF18296">
    <property type="entry name" value="MID_MedPIWI"/>
    <property type="match status" value="1"/>
</dbReference>
<name>A0A9N8WMF2_9GLOM</name>
<evidence type="ECO:0000259" key="14">
    <source>
        <dbReference type="Pfam" id="PF18296"/>
    </source>
</evidence>
<reference evidence="15" key="1">
    <citation type="submission" date="2021-06" db="EMBL/GenBank/DDBJ databases">
        <authorList>
            <person name="Kallberg Y."/>
            <person name="Tangrot J."/>
            <person name="Rosling A."/>
        </authorList>
    </citation>
    <scope>NUCLEOTIDE SEQUENCE</scope>
    <source>
        <strain evidence="15">MT106</strain>
    </source>
</reference>
<evidence type="ECO:0000256" key="10">
    <source>
        <dbReference type="ARBA" id="ARBA00032008"/>
    </source>
</evidence>
<evidence type="ECO:0000256" key="5">
    <source>
        <dbReference type="ARBA" id="ARBA00023015"/>
    </source>
</evidence>
<comment type="function">
    <text evidence="9 11">Component of the SRB8-11 complex. The SRB8-11 complex is a regulatory module of the Mediator complex which is itself involved in regulation of basal and activated RNA polymerase II-dependent transcription. The SRB8-11 complex may be involved in the transcriptional repression of a subset of genes regulated by Mediator. It may inhibit the association of the Mediator complex with RNA polymerase II to form the holoenzyme complex.</text>
</comment>
<dbReference type="GO" id="GO:0003713">
    <property type="term" value="F:transcription coactivator activity"/>
    <property type="evidence" value="ECO:0007669"/>
    <property type="project" value="TreeGrafter"/>
</dbReference>
<evidence type="ECO:0000256" key="7">
    <source>
        <dbReference type="ARBA" id="ARBA00023163"/>
    </source>
</evidence>
<dbReference type="Proteomes" id="UP000789831">
    <property type="component" value="Unassembled WGS sequence"/>
</dbReference>
<dbReference type="EMBL" id="CAJVPL010000416">
    <property type="protein sequence ID" value="CAG8494582.1"/>
    <property type="molecule type" value="Genomic_DNA"/>
</dbReference>
<dbReference type="InterPro" id="IPR041285">
    <property type="entry name" value="MID_MedPIWI"/>
</dbReference>
<dbReference type="PANTHER" id="PTHR48249">
    <property type="entry name" value="MEDIATOR OF RNA POLYMERASE II TRANSCRIPTION SUBUNIT 13"/>
    <property type="match status" value="1"/>
</dbReference>
<feature type="compositionally biased region" description="Low complexity" evidence="12">
    <location>
        <begin position="680"/>
        <end position="695"/>
    </location>
</feature>
<sequence>MASLSNNANSGNNSKSVKDIESLCTNVLSLAGVSSVGWRKYTFTCSLKQLWIFSRTAIKENCNRYAYSELDSNKDSLCWIRDPIIANQIKLLNLGIPCVWRYANISTDHQQHKQQAENSNRIIDQIIRRKIISESFHLEEKKEDDKQEVTRELWVFWLNHQEKPEEINNLDGLKDSSEQDCYFSWEQLESPPPEYGLFLKAYRNLINRSMISQGGIPIGEWYAFPALSNKTVDEGTLSCKFDMHLTSTSLIFQPIVKYRKIRPLQTSDLKNPQTPPSQQTVTRVLIAPIGIEAELVISPDSKCSHHDNAESIFAEFYDFFKLDLFCSEPATQVFDSTLPGLVNVRINIDEKIVEEIPYPSRCIYFIINNNNNERIISEGLVPGIGKRISALDKMHGEPGNWLLCSVERKTLPEKDIEWWNFNNYLDDIDSKYPKDNTGSTSSISILETTMTPNTPGVGNDTSNTNSPGKPQTPQTKHSTNVNTSAHETTYPSPPDPTDPATYIPAEYSATEEDALALPAQPIFSHVSESDYGDVTEDDFNFFGNQPTSTTNNNYASTPEVPGSVRPDDHLSLDTPAIHQSPAPVHHHPIIPDLSFIVKPIQNPLVPPKWAPLIFPHVDVSKFAIHHNSIVKSSKRKNYDTYSPDYRPKFLPKRKKAKTDTNNKKAETKKKKSNSLEESETASSSEASSSDTSSDNENSESDDTNAGTIDDSSNLKQLADVKLEAAKPEIDKNNTSMNIINCARFVILFDSHYDSRNVPFFYPYLEINENDYCGKNAVYLLRDQIVFGSYPYAGEHIEGELATSPAYPSEVKVVIQKLKLVLNDIKNNFPKPGQDMQLSIKEQHNQQKYSNTKFVSKTKQLNCQILNAKDLVVGFKSKYHIEVSTDQLRFWERHKLEPPEGKKRISYFVLHPECENLQSRIVTFFKQINRTFMNCELGSHSHEKLDHYPQGLIPVKLLEAHDNESDTARALRSYLEIIQSLRPKLAKLLRTKQSQGTLDYLMIYIVNPFTHSTAYYDMCKVFATLQTQLKPELKKLRCDTKLADNVTFQVMPIDHIIKFSINGGSYRQGLVDIAFSIYTRSMYPKKYDAPYILLTPEPIAVNFQNAEQPPSIRDLITSGVTLHMAYGYSPDRRWLTNVFTNNIGNILDSSILPMIVSNLKVPRRTLLEESWKRTLLVKKTMEDSQQIVCQNIIICKMGPMVEEERKIWIELTNGNTTIISIDLSSNFDFIDTFHDENPKVYGIVLNNPIPQIDFRPVASGYFLEVASERGPLVPLQVDLIYKPDSLSDKSPSVALWEILREFHSLSHLDTTPVKNNCLPMHLQIVERLTRVLLGVTI</sequence>
<organism evidence="15 16">
    <name type="scientific">Ambispora gerdemannii</name>
    <dbReference type="NCBI Taxonomy" id="144530"/>
    <lineage>
        <taxon>Eukaryota</taxon>
        <taxon>Fungi</taxon>
        <taxon>Fungi incertae sedis</taxon>
        <taxon>Mucoromycota</taxon>
        <taxon>Glomeromycotina</taxon>
        <taxon>Glomeromycetes</taxon>
        <taxon>Archaeosporales</taxon>
        <taxon>Ambisporaceae</taxon>
        <taxon>Ambispora</taxon>
    </lineage>
</organism>
<accession>A0A9N8WMF2</accession>
<gene>
    <name evidence="15" type="ORF">AGERDE_LOCUS3929</name>
</gene>
<proteinExistence type="inferred from homology"/>
<comment type="subcellular location">
    <subcellularLocation>
        <location evidence="1 11">Nucleus</location>
    </subcellularLocation>
</comment>
<feature type="compositionally biased region" description="Polar residues" evidence="12">
    <location>
        <begin position="448"/>
        <end position="487"/>
    </location>
</feature>
<evidence type="ECO:0000256" key="8">
    <source>
        <dbReference type="ARBA" id="ARBA00023242"/>
    </source>
</evidence>
<comment type="subunit">
    <text evidence="11">Component of the SRB8-11 complex, which itself associates with the Mediator complex.</text>
</comment>
<evidence type="ECO:0000259" key="13">
    <source>
        <dbReference type="Pfam" id="PF06333"/>
    </source>
</evidence>
<feature type="domain" description="Mediator complex subunit Med13 C-terminal" evidence="13">
    <location>
        <begin position="1086"/>
        <end position="1229"/>
    </location>
</feature>
<keyword evidence="6 11" id="KW-0010">Activator</keyword>
<keyword evidence="5 11" id="KW-0805">Transcription regulation</keyword>
<evidence type="ECO:0000256" key="2">
    <source>
        <dbReference type="ARBA" id="ARBA00009354"/>
    </source>
</evidence>
<feature type="region of interest" description="Disordered" evidence="12">
    <location>
        <begin position="448"/>
        <end position="498"/>
    </location>
</feature>
<feature type="domain" description="MID" evidence="14">
    <location>
        <begin position="902"/>
        <end position="1079"/>
    </location>
</feature>
<dbReference type="GO" id="GO:0045944">
    <property type="term" value="P:positive regulation of transcription by RNA polymerase II"/>
    <property type="evidence" value="ECO:0007669"/>
    <property type="project" value="TreeGrafter"/>
</dbReference>
<dbReference type="Pfam" id="PF06333">
    <property type="entry name" value="Med13_C"/>
    <property type="match status" value="2"/>
</dbReference>
<feature type="domain" description="Mediator complex subunit Med13 C-terminal" evidence="13">
    <location>
        <begin position="1253"/>
        <end position="1324"/>
    </location>
</feature>
<keyword evidence="4 11" id="KW-0678">Repressor</keyword>
<evidence type="ECO:0000256" key="3">
    <source>
        <dbReference type="ARBA" id="ARBA00019618"/>
    </source>
</evidence>
<comment type="similarity">
    <text evidence="2 11">Belongs to the Mediator complex subunit 13 family.</text>
</comment>
<comment type="caution">
    <text evidence="15">The sequence shown here is derived from an EMBL/GenBank/DDBJ whole genome shotgun (WGS) entry which is preliminary data.</text>
</comment>
<evidence type="ECO:0000256" key="4">
    <source>
        <dbReference type="ARBA" id="ARBA00022491"/>
    </source>
</evidence>
<keyword evidence="8 11" id="KW-0539">Nucleus</keyword>
<evidence type="ECO:0000256" key="12">
    <source>
        <dbReference type="SAM" id="MobiDB-lite"/>
    </source>
</evidence>
<dbReference type="InterPro" id="IPR009401">
    <property type="entry name" value="Med13_C"/>
</dbReference>
<keyword evidence="7 11" id="KW-0804">Transcription</keyword>
<evidence type="ECO:0000313" key="16">
    <source>
        <dbReference type="Proteomes" id="UP000789831"/>
    </source>
</evidence>
<feature type="region of interest" description="Disordered" evidence="12">
    <location>
        <begin position="633"/>
        <end position="712"/>
    </location>
</feature>
<keyword evidence="16" id="KW-1185">Reference proteome</keyword>
<dbReference type="OrthoDB" id="103819at2759"/>
<evidence type="ECO:0000256" key="6">
    <source>
        <dbReference type="ARBA" id="ARBA00023159"/>
    </source>
</evidence>
<dbReference type="InterPro" id="IPR051139">
    <property type="entry name" value="Mediator_complx_sub13"/>
</dbReference>
<evidence type="ECO:0000256" key="9">
    <source>
        <dbReference type="ARBA" id="ARBA00025661"/>
    </source>
</evidence>
<evidence type="ECO:0000256" key="11">
    <source>
        <dbReference type="RuleBase" id="RU364134"/>
    </source>
</evidence>
<protein>
    <recommendedName>
        <fullName evidence="3 11">Mediator of RNA polymerase II transcription subunit 13</fullName>
    </recommendedName>
    <alternativeName>
        <fullName evidence="10 11">Mediator complex subunit 13</fullName>
    </alternativeName>
</protein>
<evidence type="ECO:0000256" key="1">
    <source>
        <dbReference type="ARBA" id="ARBA00004123"/>
    </source>
</evidence>
<dbReference type="GO" id="GO:0016592">
    <property type="term" value="C:mediator complex"/>
    <property type="evidence" value="ECO:0007669"/>
    <property type="project" value="InterPro"/>
</dbReference>